<reference evidence="4 5" key="1">
    <citation type="submission" date="2021-11" db="EMBL/GenBank/DDBJ databases">
        <title>Draft genome sequence of Actinomycetospora sp. SF1 isolated from the rhizosphere soil.</title>
        <authorList>
            <person name="Duangmal K."/>
            <person name="Chantavorakit T."/>
        </authorList>
    </citation>
    <scope>NUCLEOTIDE SEQUENCE [LARGE SCALE GENOMIC DNA]</scope>
    <source>
        <strain evidence="4 5">TBRC 5722</strain>
    </source>
</reference>
<evidence type="ECO:0000313" key="5">
    <source>
        <dbReference type="Proteomes" id="UP001199469"/>
    </source>
</evidence>
<protein>
    <submittedName>
        <fullName evidence="4">Dihydroxyacetone kinase subunit L</fullName>
    </submittedName>
</protein>
<evidence type="ECO:0000313" key="4">
    <source>
        <dbReference type="EMBL" id="MCD2195258.1"/>
    </source>
</evidence>
<dbReference type="Pfam" id="PF02734">
    <property type="entry name" value="Dak2"/>
    <property type="match status" value="1"/>
</dbReference>
<dbReference type="RefSeq" id="WP_230736120.1">
    <property type="nucleotide sequence ID" value="NZ_JAJNDB010000003.1"/>
</dbReference>
<dbReference type="InterPro" id="IPR004007">
    <property type="entry name" value="DhaL_dom"/>
</dbReference>
<dbReference type="GO" id="GO:0016301">
    <property type="term" value="F:kinase activity"/>
    <property type="evidence" value="ECO:0007669"/>
    <property type="project" value="UniProtKB-KW"/>
</dbReference>
<dbReference type="InterPro" id="IPR036117">
    <property type="entry name" value="DhaL_dom_sf"/>
</dbReference>
<sequence length="215" mass="21463">MAAVDVDGLERWLRLFASSVAEQQDTLTALDAAIGDADHGANMNRGMTAVVDALAATPADDPAALLKQTGMVLVRSVGGASGPLYGTFFLRMAPATGGASALEPEVFAKALRAGVEGVVSRGKAELGDKTMYDALAPAVDALDAALGAGDPLADALRAASAAADQGRDATIPLVARKGRASYLGDRSADHQDPGATSAALLIAAAAAAVAEQGPP</sequence>
<dbReference type="SUPFAM" id="SSF101473">
    <property type="entry name" value="DhaL-like"/>
    <property type="match status" value="1"/>
</dbReference>
<dbReference type="EMBL" id="JAJNDB010000003">
    <property type="protein sequence ID" value="MCD2195258.1"/>
    <property type="molecule type" value="Genomic_DNA"/>
</dbReference>
<dbReference type="SMART" id="SM01120">
    <property type="entry name" value="Dak2"/>
    <property type="match status" value="1"/>
</dbReference>
<proteinExistence type="predicted"/>
<feature type="domain" description="DhaL" evidence="3">
    <location>
        <begin position="7"/>
        <end position="207"/>
    </location>
</feature>
<keyword evidence="1" id="KW-0808">Transferase</keyword>
<evidence type="ECO:0000259" key="3">
    <source>
        <dbReference type="PROSITE" id="PS51480"/>
    </source>
</evidence>
<dbReference type="InterPro" id="IPR050861">
    <property type="entry name" value="Dihydroxyacetone_Kinase"/>
</dbReference>
<accession>A0ABS8PAK6</accession>
<gene>
    <name evidence="4" type="primary">dhaL</name>
    <name evidence="4" type="ORF">LQ327_17965</name>
</gene>
<name>A0ABS8PAK6_9PSEU</name>
<dbReference type="PANTHER" id="PTHR28629">
    <property type="entry name" value="TRIOKINASE/FMN CYCLASE"/>
    <property type="match status" value="1"/>
</dbReference>
<dbReference type="Gene3D" id="1.25.40.340">
    <property type="match status" value="1"/>
</dbReference>
<comment type="caution">
    <text evidence="4">The sequence shown here is derived from an EMBL/GenBank/DDBJ whole genome shotgun (WGS) entry which is preliminary data.</text>
</comment>
<dbReference type="PANTHER" id="PTHR28629:SF4">
    <property type="entry name" value="TRIOKINASE_FMN CYCLASE"/>
    <property type="match status" value="1"/>
</dbReference>
<dbReference type="PROSITE" id="PS51480">
    <property type="entry name" value="DHAL"/>
    <property type="match status" value="1"/>
</dbReference>
<keyword evidence="2 4" id="KW-0418">Kinase</keyword>
<keyword evidence="5" id="KW-1185">Reference proteome</keyword>
<organism evidence="4 5">
    <name type="scientific">Actinomycetospora endophytica</name>
    <dbReference type="NCBI Taxonomy" id="2291215"/>
    <lineage>
        <taxon>Bacteria</taxon>
        <taxon>Bacillati</taxon>
        <taxon>Actinomycetota</taxon>
        <taxon>Actinomycetes</taxon>
        <taxon>Pseudonocardiales</taxon>
        <taxon>Pseudonocardiaceae</taxon>
        <taxon>Actinomycetospora</taxon>
    </lineage>
</organism>
<dbReference type="InterPro" id="IPR012737">
    <property type="entry name" value="DhaK_L_YcgS"/>
</dbReference>
<dbReference type="NCBIfam" id="TIGR02365">
    <property type="entry name" value="dha_L_ycgS"/>
    <property type="match status" value="1"/>
</dbReference>
<evidence type="ECO:0000256" key="1">
    <source>
        <dbReference type="ARBA" id="ARBA00022679"/>
    </source>
</evidence>
<dbReference type="Proteomes" id="UP001199469">
    <property type="component" value="Unassembled WGS sequence"/>
</dbReference>
<evidence type="ECO:0000256" key="2">
    <source>
        <dbReference type="ARBA" id="ARBA00022777"/>
    </source>
</evidence>